<feature type="signal peptide" evidence="2">
    <location>
        <begin position="1"/>
        <end position="17"/>
    </location>
</feature>
<feature type="chain" id="PRO_5047168057" description="ShKT domain-containing protein" evidence="2">
    <location>
        <begin position="18"/>
        <end position="248"/>
    </location>
</feature>
<accession>A0ABR1DN21</accession>
<evidence type="ECO:0000313" key="5">
    <source>
        <dbReference type="Proteomes" id="UP001303046"/>
    </source>
</evidence>
<evidence type="ECO:0000259" key="3">
    <source>
        <dbReference type="PROSITE" id="PS51670"/>
    </source>
</evidence>
<dbReference type="EMBL" id="JAVFWL010000004">
    <property type="protein sequence ID" value="KAK6751638.1"/>
    <property type="molecule type" value="Genomic_DNA"/>
</dbReference>
<dbReference type="Proteomes" id="UP001303046">
    <property type="component" value="Unassembled WGS sequence"/>
</dbReference>
<evidence type="ECO:0000256" key="2">
    <source>
        <dbReference type="SAM" id="SignalP"/>
    </source>
</evidence>
<dbReference type="SMART" id="SM00254">
    <property type="entry name" value="ShKT"/>
    <property type="match status" value="3"/>
</dbReference>
<feature type="domain" description="ShKT" evidence="3">
    <location>
        <begin position="147"/>
        <end position="181"/>
    </location>
</feature>
<name>A0ABR1DN21_NECAM</name>
<evidence type="ECO:0000313" key="4">
    <source>
        <dbReference type="EMBL" id="KAK6751638.1"/>
    </source>
</evidence>
<dbReference type="InterPro" id="IPR003582">
    <property type="entry name" value="ShKT_dom"/>
</dbReference>
<gene>
    <name evidence="4" type="primary">Necator_chrIV.g16498</name>
    <name evidence="4" type="ORF">RB195_003201</name>
</gene>
<dbReference type="Gene3D" id="1.10.10.1870">
    <property type="entry name" value="ShTK domain-like"/>
    <property type="match status" value="1"/>
</dbReference>
<proteinExistence type="predicted"/>
<feature type="disulfide bond" evidence="1">
    <location>
        <begin position="147"/>
        <end position="181"/>
    </location>
</feature>
<dbReference type="PANTHER" id="PTHR21724:SF0">
    <property type="entry name" value="SHKT DOMAIN-CONTAINING PROTEIN"/>
    <property type="match status" value="1"/>
</dbReference>
<keyword evidence="5" id="KW-1185">Reference proteome</keyword>
<dbReference type="PROSITE" id="PS51670">
    <property type="entry name" value="SHKT"/>
    <property type="match status" value="2"/>
</dbReference>
<sequence>MLRVVIAFVSLSVFTDASFTDMNCTNGDTTTTKFIASSTACSDIYAPSTCLALFGAAVVAGSTTDRDVKCNTDANGISEDVKQLAISVCPKHCGYCCNTPEYQCSNKLFPRTNCATVTVAQCSDATWRPILAEDCPNVCGFCLTGGCVDKVIQCANDINICRQVDMQTFVKENCQRTCGYCPTSTTAASAAAVTVATTAKSASATAICTSAVDSNANCATWYKNGFCTNTFYTLAQRKQYCAKTCNLC</sequence>
<keyword evidence="1" id="KW-1015">Disulfide bond</keyword>
<dbReference type="Gene3D" id="1.10.10.1940">
    <property type="match status" value="2"/>
</dbReference>
<evidence type="ECO:0000256" key="1">
    <source>
        <dbReference type="PROSITE-ProRule" id="PRU01005"/>
    </source>
</evidence>
<protein>
    <recommendedName>
        <fullName evidence="3">ShKT domain-containing protein</fullName>
    </recommendedName>
</protein>
<organism evidence="4 5">
    <name type="scientific">Necator americanus</name>
    <name type="common">Human hookworm</name>
    <dbReference type="NCBI Taxonomy" id="51031"/>
    <lineage>
        <taxon>Eukaryota</taxon>
        <taxon>Metazoa</taxon>
        <taxon>Ecdysozoa</taxon>
        <taxon>Nematoda</taxon>
        <taxon>Chromadorea</taxon>
        <taxon>Rhabditida</taxon>
        <taxon>Rhabditina</taxon>
        <taxon>Rhabditomorpha</taxon>
        <taxon>Strongyloidea</taxon>
        <taxon>Ancylostomatidae</taxon>
        <taxon>Bunostominae</taxon>
        <taxon>Necator</taxon>
    </lineage>
</organism>
<feature type="domain" description="ShKT" evidence="3">
    <location>
        <begin position="208"/>
        <end position="248"/>
    </location>
</feature>
<dbReference type="Pfam" id="PF01549">
    <property type="entry name" value="ShK"/>
    <property type="match status" value="3"/>
</dbReference>
<comment type="caution">
    <text evidence="4">The sequence shown here is derived from an EMBL/GenBank/DDBJ whole genome shotgun (WGS) entry which is preliminary data.</text>
</comment>
<comment type="caution">
    <text evidence="1">Lacks conserved residue(s) required for the propagation of feature annotation.</text>
</comment>
<keyword evidence="2" id="KW-0732">Signal</keyword>
<dbReference type="PANTHER" id="PTHR21724">
    <property type="entry name" value="SHKT DOMAIN-CONTAINING PROTEIN"/>
    <property type="match status" value="1"/>
</dbReference>
<reference evidence="4 5" key="1">
    <citation type="submission" date="2023-08" db="EMBL/GenBank/DDBJ databases">
        <title>A Necator americanus chromosomal reference genome.</title>
        <authorList>
            <person name="Ilik V."/>
            <person name="Petrzelkova K.J."/>
            <person name="Pardy F."/>
            <person name="Fuh T."/>
            <person name="Niatou-Singa F.S."/>
            <person name="Gouil Q."/>
            <person name="Baker L."/>
            <person name="Ritchie M.E."/>
            <person name="Jex A.R."/>
            <person name="Gazzola D."/>
            <person name="Li H."/>
            <person name="Toshio Fujiwara R."/>
            <person name="Zhan B."/>
            <person name="Aroian R.V."/>
            <person name="Pafco B."/>
            <person name="Schwarz E.M."/>
        </authorList>
    </citation>
    <scope>NUCLEOTIDE SEQUENCE [LARGE SCALE GENOMIC DNA]</scope>
    <source>
        <strain evidence="4 5">Aroian</strain>
        <tissue evidence="4">Whole animal</tissue>
    </source>
</reference>